<dbReference type="InterPro" id="IPR013906">
    <property type="entry name" value="eIF3j"/>
</dbReference>
<name>A0A1R3HQ32_9ROSI</name>
<protein>
    <submittedName>
        <fullName evidence="2">Translation initiation factor eIF3 subunit</fullName>
    </submittedName>
</protein>
<dbReference type="Pfam" id="PF08597">
    <property type="entry name" value="eIF3_subunit"/>
    <property type="match status" value="1"/>
</dbReference>
<evidence type="ECO:0000313" key="2">
    <source>
        <dbReference type="EMBL" id="OMO72527.1"/>
    </source>
</evidence>
<dbReference type="OrthoDB" id="10465186at2759"/>
<organism evidence="2 3">
    <name type="scientific">Corchorus olitorius</name>
    <dbReference type="NCBI Taxonomy" id="93759"/>
    <lineage>
        <taxon>Eukaryota</taxon>
        <taxon>Viridiplantae</taxon>
        <taxon>Streptophyta</taxon>
        <taxon>Embryophyta</taxon>
        <taxon>Tracheophyta</taxon>
        <taxon>Spermatophyta</taxon>
        <taxon>Magnoliopsida</taxon>
        <taxon>eudicotyledons</taxon>
        <taxon>Gunneridae</taxon>
        <taxon>Pentapetalae</taxon>
        <taxon>rosids</taxon>
        <taxon>malvids</taxon>
        <taxon>Malvales</taxon>
        <taxon>Malvaceae</taxon>
        <taxon>Grewioideae</taxon>
        <taxon>Apeibeae</taxon>
        <taxon>Corchorus</taxon>
    </lineage>
</organism>
<reference evidence="3" key="1">
    <citation type="submission" date="2013-09" db="EMBL/GenBank/DDBJ databases">
        <title>Corchorus olitorius genome sequencing.</title>
        <authorList>
            <person name="Alam M."/>
            <person name="Haque M.S."/>
            <person name="Islam M.S."/>
            <person name="Emdad E.M."/>
            <person name="Islam M.M."/>
            <person name="Ahmed B."/>
            <person name="Halim A."/>
            <person name="Hossen Q.M.M."/>
            <person name="Hossain M.Z."/>
            <person name="Ahmed R."/>
            <person name="Khan M.M."/>
            <person name="Islam R."/>
            <person name="Rashid M.M."/>
            <person name="Khan S.A."/>
            <person name="Rahman M.S."/>
            <person name="Alam M."/>
            <person name="Yahiya A.S."/>
            <person name="Khan M.S."/>
            <person name="Azam M.S."/>
            <person name="Haque T."/>
            <person name="Lashkar M.Z.H."/>
            <person name="Akhand A.I."/>
            <person name="Morshed G."/>
            <person name="Roy S."/>
            <person name="Uddin K.S."/>
            <person name="Rabeya T."/>
            <person name="Hossain A.S."/>
            <person name="Chowdhury A."/>
            <person name="Snigdha A.R."/>
            <person name="Mortoza M.S."/>
            <person name="Matin S.A."/>
            <person name="Hoque S.M.E."/>
            <person name="Islam M.K."/>
            <person name="Roy D.K."/>
            <person name="Haider R."/>
            <person name="Moosa M.M."/>
            <person name="Elias S.M."/>
            <person name="Hasan A.M."/>
            <person name="Jahan S."/>
            <person name="Shafiuddin M."/>
            <person name="Mahmood N."/>
            <person name="Shommy N.S."/>
        </authorList>
    </citation>
    <scope>NUCLEOTIDE SEQUENCE [LARGE SCALE GENOMIC DNA]</scope>
    <source>
        <strain evidence="3">cv. O-4</strain>
    </source>
</reference>
<keyword evidence="2" id="KW-0648">Protein biosynthesis</keyword>
<proteinExistence type="predicted"/>
<comment type="caution">
    <text evidence="2">The sequence shown here is derived from an EMBL/GenBank/DDBJ whole genome shotgun (WGS) entry which is preliminary data.</text>
</comment>
<evidence type="ECO:0000313" key="3">
    <source>
        <dbReference type="Proteomes" id="UP000187203"/>
    </source>
</evidence>
<feature type="compositionally biased region" description="Polar residues" evidence="1">
    <location>
        <begin position="60"/>
        <end position="71"/>
    </location>
</feature>
<dbReference type="EMBL" id="AWUE01019634">
    <property type="protein sequence ID" value="OMO72527.1"/>
    <property type="molecule type" value="Genomic_DNA"/>
</dbReference>
<dbReference type="GO" id="GO:0003743">
    <property type="term" value="F:translation initiation factor activity"/>
    <property type="evidence" value="ECO:0007669"/>
    <property type="project" value="UniProtKB-KW"/>
</dbReference>
<keyword evidence="2" id="KW-0396">Initiation factor</keyword>
<evidence type="ECO:0000256" key="1">
    <source>
        <dbReference type="SAM" id="MobiDB-lite"/>
    </source>
</evidence>
<dbReference type="Proteomes" id="UP000187203">
    <property type="component" value="Unassembled WGS sequence"/>
</dbReference>
<dbReference type="GO" id="GO:0005852">
    <property type="term" value="C:eukaryotic translation initiation factor 3 complex"/>
    <property type="evidence" value="ECO:0007669"/>
    <property type="project" value="InterPro"/>
</dbReference>
<dbReference type="AlphaFoldDB" id="A0A1R3HQ32"/>
<keyword evidence="3" id="KW-1185">Reference proteome</keyword>
<dbReference type="STRING" id="93759.A0A1R3HQ32"/>
<gene>
    <name evidence="2" type="ORF">COLO4_27584</name>
</gene>
<sequence>MNFICAIVICLSDDTTKDRSLPPVVTKGQHSSCWEDEDAENNKVKESCKDEDDNTLVPVSMSSKKVASNASMKKGKAAAGEKEAKLKSVEEKLCQLSLDGKANSRSNGDQSAEKSIDNFIPKTESDFLEYSALISDKLLAYEGLKVADAKEISSTVAAVSNERLKAEREAANPKRKTTTAVKKKSIYVEKKIATSLDAYSALDSDADYDYE</sequence>
<feature type="region of interest" description="Disordered" evidence="1">
    <location>
        <begin position="22"/>
        <end position="83"/>
    </location>
</feature>
<accession>A0A1R3HQ32</accession>
<dbReference type="PANTHER" id="PTHR21681">
    <property type="entry name" value="EUKARYOTIC TRANSLATION INITIATION FACTOR 3 SUBUNIT J"/>
    <property type="match status" value="1"/>
</dbReference>
<dbReference type="PANTHER" id="PTHR21681:SF0">
    <property type="entry name" value="EUKARYOTIC TRANSLATION INITIATION FACTOR 3 SUBUNIT J"/>
    <property type="match status" value="1"/>
</dbReference>